<evidence type="ECO:0000256" key="2">
    <source>
        <dbReference type="ARBA" id="ARBA00023125"/>
    </source>
</evidence>
<sequence>MEKKLPNNWIVTEIGNICLIGDGNHSGKYPKKEEMLSEGIPFIRGVNFKKGIVSTKYVIYLIFIGVRAFGQQIGYKKHLKRIN</sequence>
<dbReference type="SUPFAM" id="SSF116734">
    <property type="entry name" value="DNA methylase specificity domain"/>
    <property type="match status" value="1"/>
</dbReference>
<feature type="transmembrane region" description="Helical" evidence="3">
    <location>
        <begin position="57"/>
        <end position="75"/>
    </location>
</feature>
<dbReference type="Gene3D" id="3.90.220.20">
    <property type="entry name" value="DNA methylase specificity domains"/>
    <property type="match status" value="1"/>
</dbReference>
<evidence type="ECO:0000313" key="5">
    <source>
        <dbReference type="Proteomes" id="UP001596162"/>
    </source>
</evidence>
<reference evidence="5" key="1">
    <citation type="journal article" date="2019" name="Int. J. Syst. Evol. Microbiol.">
        <title>The Global Catalogue of Microorganisms (GCM) 10K type strain sequencing project: providing services to taxonomists for standard genome sequencing and annotation.</title>
        <authorList>
            <consortium name="The Broad Institute Genomics Platform"/>
            <consortium name="The Broad Institute Genome Sequencing Center for Infectious Disease"/>
            <person name="Wu L."/>
            <person name="Ma J."/>
        </authorList>
    </citation>
    <scope>NUCLEOTIDE SEQUENCE [LARGE SCALE GENOMIC DNA]</scope>
    <source>
        <strain evidence="5">JCM 17978</strain>
    </source>
</reference>
<keyword evidence="2" id="KW-0238">DNA-binding</keyword>
<evidence type="ECO:0000256" key="1">
    <source>
        <dbReference type="ARBA" id="ARBA00022747"/>
    </source>
</evidence>
<evidence type="ECO:0000313" key="4">
    <source>
        <dbReference type="EMBL" id="MFC5194779.1"/>
    </source>
</evidence>
<gene>
    <name evidence="4" type="ORF">ACFPH8_05510</name>
</gene>
<keyword evidence="3" id="KW-0812">Transmembrane</keyword>
<dbReference type="InterPro" id="IPR044946">
    <property type="entry name" value="Restrct_endonuc_typeI_TRD_sf"/>
</dbReference>
<evidence type="ECO:0008006" key="6">
    <source>
        <dbReference type="Google" id="ProtNLM"/>
    </source>
</evidence>
<dbReference type="EMBL" id="JBHSLA010000002">
    <property type="protein sequence ID" value="MFC5194779.1"/>
    <property type="molecule type" value="Genomic_DNA"/>
</dbReference>
<proteinExistence type="predicted"/>
<keyword evidence="3" id="KW-0472">Membrane</keyword>
<accession>A0ABW0C4F0</accession>
<dbReference type="Proteomes" id="UP001596162">
    <property type="component" value="Unassembled WGS sequence"/>
</dbReference>
<evidence type="ECO:0000256" key="3">
    <source>
        <dbReference type="SAM" id="Phobius"/>
    </source>
</evidence>
<protein>
    <recommendedName>
        <fullName evidence="6">Type I restriction enzyme, S subunit</fullName>
    </recommendedName>
</protein>
<keyword evidence="1" id="KW-0680">Restriction system</keyword>
<keyword evidence="5" id="KW-1185">Reference proteome</keyword>
<name>A0ABW0C4F0_9FLAO</name>
<dbReference type="RefSeq" id="WP_376859163.1">
    <property type="nucleotide sequence ID" value="NZ_JBHSLA010000002.1"/>
</dbReference>
<comment type="caution">
    <text evidence="4">The sequence shown here is derived from an EMBL/GenBank/DDBJ whole genome shotgun (WGS) entry which is preliminary data.</text>
</comment>
<organism evidence="4 5">
    <name type="scientific">Bizionia hallyeonensis</name>
    <dbReference type="NCBI Taxonomy" id="1123757"/>
    <lineage>
        <taxon>Bacteria</taxon>
        <taxon>Pseudomonadati</taxon>
        <taxon>Bacteroidota</taxon>
        <taxon>Flavobacteriia</taxon>
        <taxon>Flavobacteriales</taxon>
        <taxon>Flavobacteriaceae</taxon>
        <taxon>Bizionia</taxon>
    </lineage>
</organism>
<keyword evidence="3" id="KW-1133">Transmembrane helix</keyword>